<protein>
    <submittedName>
        <fullName evidence="2">Transcriptional regulator, AcrR family</fullName>
    </submittedName>
</protein>
<sequence length="211" mass="20943">ARRHPGLLTPRGGHAAAHPGRGVGGIRGQGLGRRAGGRDRGARRRQQADALRLFRQQGGPLADGAGTRLRRQARGGARAAGGRVAAGRGDAAARGVQSAVHGGAPGVRGAAQPGEHPPGGAPQALGAGAGALLAVAGKPARGAGAGRGGRRVPPGRGPAPALRDDRGARALLRSQHAHALHHLRRRTGDRSGAAGSGESLRGGRARLSPAL</sequence>
<dbReference type="AlphaFoldDB" id="A0A6J4IEP4"/>
<evidence type="ECO:0000256" key="1">
    <source>
        <dbReference type="SAM" id="MobiDB-lite"/>
    </source>
</evidence>
<reference evidence="2" key="1">
    <citation type="submission" date="2020-02" db="EMBL/GenBank/DDBJ databases">
        <authorList>
            <person name="Meier V. D."/>
        </authorList>
    </citation>
    <scope>NUCLEOTIDE SEQUENCE</scope>
    <source>
        <strain evidence="2">AVDCRST_MAG08</strain>
    </source>
</reference>
<organism evidence="2">
    <name type="scientific">uncultured Acetobacteraceae bacterium</name>
    <dbReference type="NCBI Taxonomy" id="169975"/>
    <lineage>
        <taxon>Bacteria</taxon>
        <taxon>Pseudomonadati</taxon>
        <taxon>Pseudomonadota</taxon>
        <taxon>Alphaproteobacteria</taxon>
        <taxon>Acetobacterales</taxon>
        <taxon>Acetobacteraceae</taxon>
        <taxon>environmental samples</taxon>
    </lineage>
</organism>
<proteinExistence type="predicted"/>
<feature type="compositionally biased region" description="Basic residues" evidence="1">
    <location>
        <begin position="175"/>
        <end position="187"/>
    </location>
</feature>
<feature type="region of interest" description="Disordered" evidence="1">
    <location>
        <begin position="139"/>
        <end position="211"/>
    </location>
</feature>
<evidence type="ECO:0000313" key="2">
    <source>
        <dbReference type="EMBL" id="CAA9248326.1"/>
    </source>
</evidence>
<dbReference type="EMBL" id="CADCTG010000162">
    <property type="protein sequence ID" value="CAA9248326.1"/>
    <property type="molecule type" value="Genomic_DNA"/>
</dbReference>
<feature type="compositionally biased region" description="Low complexity" evidence="1">
    <location>
        <begin position="74"/>
        <end position="95"/>
    </location>
</feature>
<feature type="non-terminal residue" evidence="2">
    <location>
        <position position="1"/>
    </location>
</feature>
<name>A0A6J4IEP4_9PROT</name>
<feature type="compositionally biased region" description="Low complexity" evidence="1">
    <location>
        <begin position="48"/>
        <end position="57"/>
    </location>
</feature>
<feature type="region of interest" description="Disordered" evidence="1">
    <location>
        <begin position="1"/>
        <end position="126"/>
    </location>
</feature>
<feature type="non-terminal residue" evidence="2">
    <location>
        <position position="211"/>
    </location>
</feature>
<gene>
    <name evidence="2" type="ORF">AVDCRST_MAG08-1973</name>
</gene>
<feature type="compositionally biased region" description="Gly residues" evidence="1">
    <location>
        <begin position="21"/>
        <end position="34"/>
    </location>
</feature>
<feature type="compositionally biased region" description="Low complexity" evidence="1">
    <location>
        <begin position="151"/>
        <end position="161"/>
    </location>
</feature>
<accession>A0A6J4IEP4</accession>
<feature type="compositionally biased region" description="Low complexity" evidence="1">
    <location>
        <begin position="10"/>
        <end position="20"/>
    </location>
</feature>